<comment type="subunit">
    <text evidence="1">Heterodimer of LeuC and LeuD.</text>
</comment>
<dbReference type="Gene3D" id="3.20.19.10">
    <property type="entry name" value="Aconitase, domain 4"/>
    <property type="match status" value="1"/>
</dbReference>
<dbReference type="EC" id="4.2.1.35" evidence="8"/>
<gene>
    <name evidence="8" type="ORF">ABH943_000662</name>
</gene>
<name>A0ABW8MD32_9BURK</name>
<evidence type="ECO:0000259" key="7">
    <source>
        <dbReference type="Pfam" id="PF00694"/>
    </source>
</evidence>
<dbReference type="InterPro" id="IPR036008">
    <property type="entry name" value="Aconitase_4Fe-4S_dom"/>
</dbReference>
<dbReference type="Pfam" id="PF00694">
    <property type="entry name" value="Aconitase_C"/>
    <property type="match status" value="1"/>
</dbReference>
<evidence type="ECO:0000313" key="8">
    <source>
        <dbReference type="EMBL" id="MFK4440656.1"/>
    </source>
</evidence>
<dbReference type="InterPro" id="IPR015931">
    <property type="entry name" value="Acnase/IPM_dHydase_lsu_aba_1/3"/>
</dbReference>
<proteinExistence type="predicted"/>
<dbReference type="EMBL" id="JBIYDN010000002">
    <property type="protein sequence ID" value="MFK4440656.1"/>
    <property type="molecule type" value="Genomic_DNA"/>
</dbReference>
<dbReference type="InterPro" id="IPR015928">
    <property type="entry name" value="Aconitase/3IPM_dehydase_swvl"/>
</dbReference>
<organism evidence="8 9">
    <name type="scientific">Caballeronia udeis</name>
    <dbReference type="NCBI Taxonomy" id="1232866"/>
    <lineage>
        <taxon>Bacteria</taxon>
        <taxon>Pseudomonadati</taxon>
        <taxon>Pseudomonadota</taxon>
        <taxon>Betaproteobacteria</taxon>
        <taxon>Burkholderiales</taxon>
        <taxon>Burkholderiaceae</taxon>
        <taxon>Caballeronia</taxon>
    </lineage>
</organism>
<evidence type="ECO:0000256" key="3">
    <source>
        <dbReference type="ARBA" id="ARBA00023004"/>
    </source>
</evidence>
<feature type="domain" description="Aconitase A/isopropylmalate dehydratase small subunit swivel" evidence="7">
    <location>
        <begin position="84"/>
        <end position="134"/>
    </location>
</feature>
<dbReference type="InterPro" id="IPR001030">
    <property type="entry name" value="Acoase/IPM_deHydtase_lsu_aba"/>
</dbReference>
<evidence type="ECO:0000313" key="9">
    <source>
        <dbReference type="Proteomes" id="UP001620514"/>
    </source>
</evidence>
<dbReference type="PANTHER" id="PTHR43822">
    <property type="entry name" value="HOMOACONITASE, MITOCHONDRIAL-RELATED"/>
    <property type="match status" value="1"/>
</dbReference>
<dbReference type="Proteomes" id="UP001620514">
    <property type="component" value="Unassembled WGS sequence"/>
</dbReference>
<dbReference type="Gene3D" id="3.30.499.10">
    <property type="entry name" value="Aconitase, domain 3"/>
    <property type="match status" value="2"/>
</dbReference>
<comment type="caution">
    <text evidence="8">The sequence shown here is derived from an EMBL/GenBank/DDBJ whole genome shotgun (WGS) entry which is preliminary data.</text>
</comment>
<dbReference type="InterPro" id="IPR050067">
    <property type="entry name" value="IPM_dehydratase_rel_enz"/>
</dbReference>
<keyword evidence="5 8" id="KW-0456">Lyase</keyword>
<keyword evidence="2" id="KW-0479">Metal-binding</keyword>
<dbReference type="InterPro" id="IPR000573">
    <property type="entry name" value="AconitaseA/IPMdHydase_ssu_swvl"/>
</dbReference>
<evidence type="ECO:0000256" key="2">
    <source>
        <dbReference type="ARBA" id="ARBA00022723"/>
    </source>
</evidence>
<dbReference type="GO" id="GO:0047508">
    <property type="term" value="F:(R)-2-methylmalate dehydratase activity"/>
    <property type="evidence" value="ECO:0007669"/>
    <property type="project" value="UniProtKB-EC"/>
</dbReference>
<dbReference type="RefSeq" id="WP_404604359.1">
    <property type="nucleotide sequence ID" value="NZ_JBIYDN010000002.1"/>
</dbReference>
<reference evidence="8 9" key="1">
    <citation type="submission" date="2024-11" db="EMBL/GenBank/DDBJ databases">
        <title>Using genomics to understand microbial adaptation to soil warming.</title>
        <authorList>
            <person name="Deangelis K.M. PhD."/>
        </authorList>
    </citation>
    <scope>NUCLEOTIDE SEQUENCE [LARGE SCALE GENOMIC DNA]</scope>
    <source>
        <strain evidence="8 9">GAS97</strain>
    </source>
</reference>
<keyword evidence="4" id="KW-0411">Iron-sulfur</keyword>
<accession>A0ABW8MD32</accession>
<protein>
    <submittedName>
        <fullName evidence="8">3-isopropylmalate/(R)-2-methylmalate dehydratase large subunit</fullName>
        <ecNumber evidence="8">4.2.1.33</ecNumber>
        <ecNumber evidence="8">4.2.1.35</ecNumber>
    </submittedName>
</protein>
<dbReference type="SUPFAM" id="SSF52016">
    <property type="entry name" value="LeuD/IlvD-like"/>
    <property type="match status" value="1"/>
</dbReference>
<dbReference type="EC" id="4.2.1.33" evidence="8"/>
<evidence type="ECO:0000256" key="1">
    <source>
        <dbReference type="ARBA" id="ARBA00011271"/>
    </source>
</evidence>
<keyword evidence="9" id="KW-1185">Reference proteome</keyword>
<evidence type="ECO:0000256" key="5">
    <source>
        <dbReference type="ARBA" id="ARBA00023239"/>
    </source>
</evidence>
<evidence type="ECO:0000256" key="4">
    <source>
        <dbReference type="ARBA" id="ARBA00023014"/>
    </source>
</evidence>
<dbReference type="GO" id="GO:0003861">
    <property type="term" value="F:3-isopropylmalate dehydratase activity"/>
    <property type="evidence" value="ECO:0007669"/>
    <property type="project" value="UniProtKB-EC"/>
</dbReference>
<dbReference type="PRINTS" id="PR00415">
    <property type="entry name" value="ACONITASE"/>
</dbReference>
<dbReference type="Pfam" id="PF00330">
    <property type="entry name" value="Aconitase"/>
    <property type="match status" value="1"/>
</dbReference>
<dbReference type="PANTHER" id="PTHR43822:SF2">
    <property type="entry name" value="HOMOACONITASE, MITOCHONDRIAL"/>
    <property type="match status" value="1"/>
</dbReference>
<sequence length="654" mass="70348">MAILTLAGRILFLSAEPSLIERQLAGENLTLTTAGELRDDVSTDEITPMSVLTQYDERLGRYPYVGLRAREQCPIGVDDVKSNGFCVTVAGNRYGKGSSREHSPVAEVNAGIRLVIARSFERIYRQNADNLGLFTSTDFGLIERIQRGEPIDIEELVASRDTLAAAILRSGGLLRYGATNMRHVAVTSLAAEADTTPRTLAEKILARHAIRTEQTSASIDPGNGAFAHADWRFIHEYYTGMATHMLHATFGRPLHLFDPASILAFEDHLSYSHRSELHIKNGLLPNVRELSAAHRTFADEYGVRNHGYLDSIDGKPAEGSEGISHAMMAELYALPGQVVVGTDSHTPHSGALGCLAFGVGTTDMANAFMTGAVRLTVPQSLRIDMRGPVSAGVTAKDLVLHLLANPKIRAGLGVGKVFEFAGSAITQLTTDERATLTNMTAELGGFSGIVAPDAETVRFLKERRGVEFTLEPWMQSDPGAVYADTIVLDCTAIKPMVALPGDPGNGVAIDELQERPAIDVAYGGSCTAGKRDDFDHYHAVLSWAAERGLRVPDHVKLYLQFGTTDVRDYCVARGYIETFERVGAEMLQPSCGACANCGPGSSTGASQVTVSAINRNFPGRSGPGQVWLASPPTVAASALAGEIVSFDELRQRHA</sequence>
<dbReference type="SUPFAM" id="SSF53732">
    <property type="entry name" value="Aconitase iron-sulfur domain"/>
    <property type="match status" value="1"/>
</dbReference>
<evidence type="ECO:0000259" key="6">
    <source>
        <dbReference type="Pfam" id="PF00330"/>
    </source>
</evidence>
<feature type="domain" description="Aconitase/3-isopropylmalate dehydratase large subunit alpha/beta/alpha" evidence="6">
    <location>
        <begin position="229"/>
        <end position="641"/>
    </location>
</feature>
<keyword evidence="3" id="KW-0408">Iron</keyword>